<dbReference type="EMBL" id="UINC01012621">
    <property type="protein sequence ID" value="SVA55018.1"/>
    <property type="molecule type" value="Genomic_DNA"/>
</dbReference>
<accession>A0A381WRY7</accession>
<organism evidence="1">
    <name type="scientific">marine metagenome</name>
    <dbReference type="NCBI Taxonomy" id="408172"/>
    <lineage>
        <taxon>unclassified sequences</taxon>
        <taxon>metagenomes</taxon>
        <taxon>ecological metagenomes</taxon>
    </lineage>
</organism>
<reference evidence="1" key="1">
    <citation type="submission" date="2018-05" db="EMBL/GenBank/DDBJ databases">
        <authorList>
            <person name="Lanie J.A."/>
            <person name="Ng W.-L."/>
            <person name="Kazmierczak K.M."/>
            <person name="Andrzejewski T.M."/>
            <person name="Davidsen T.M."/>
            <person name="Wayne K.J."/>
            <person name="Tettelin H."/>
            <person name="Glass J.I."/>
            <person name="Rusch D."/>
            <person name="Podicherti R."/>
            <person name="Tsui H.-C.T."/>
            <person name="Winkler M.E."/>
        </authorList>
    </citation>
    <scope>NUCLEOTIDE SEQUENCE</scope>
</reference>
<name>A0A381WRY7_9ZZZZ</name>
<feature type="non-terminal residue" evidence="1">
    <location>
        <position position="1"/>
    </location>
</feature>
<dbReference type="AlphaFoldDB" id="A0A381WRY7"/>
<protein>
    <submittedName>
        <fullName evidence="1">Uncharacterized protein</fullName>
    </submittedName>
</protein>
<sequence length="40" mass="4345">VKRLVLTHLSPSVNETGALADVRQHHQGEVLLGSDLLVIE</sequence>
<gene>
    <name evidence="1" type="ORF">METZ01_LOCUS107872</name>
</gene>
<evidence type="ECO:0000313" key="1">
    <source>
        <dbReference type="EMBL" id="SVA55018.1"/>
    </source>
</evidence>
<proteinExistence type="predicted"/>